<dbReference type="InterPro" id="IPR015927">
    <property type="entry name" value="Peptidase_S24_S26A/B/C"/>
</dbReference>
<dbReference type="InterPro" id="IPR050077">
    <property type="entry name" value="LexA_repressor"/>
</dbReference>
<dbReference type="PANTHER" id="PTHR33516">
    <property type="entry name" value="LEXA REPRESSOR"/>
    <property type="match status" value="1"/>
</dbReference>
<dbReference type="SUPFAM" id="SSF51306">
    <property type="entry name" value="LexA/Signal peptidase"/>
    <property type="match status" value="1"/>
</dbReference>
<comment type="caution">
    <text evidence="2">The sequence shown here is derived from an EMBL/GenBank/DDBJ whole genome shotgun (WGS) entry which is preliminary data.</text>
</comment>
<feature type="domain" description="Peptidase S24/S26A/S26B/S26C" evidence="1">
    <location>
        <begin position="209"/>
        <end position="326"/>
    </location>
</feature>
<evidence type="ECO:0000313" key="3">
    <source>
        <dbReference type="Proteomes" id="UP000282529"/>
    </source>
</evidence>
<dbReference type="EMBL" id="RQPI01000011">
    <property type="protein sequence ID" value="RQW09928.1"/>
    <property type="molecule type" value="Genomic_DNA"/>
</dbReference>
<gene>
    <name evidence="2" type="ORF">EH198_17765</name>
</gene>
<organism evidence="2 3">
    <name type="scientific">Paenibacillus rhizophilus</name>
    <dbReference type="NCBI Taxonomy" id="1850366"/>
    <lineage>
        <taxon>Bacteria</taxon>
        <taxon>Bacillati</taxon>
        <taxon>Bacillota</taxon>
        <taxon>Bacilli</taxon>
        <taxon>Bacillales</taxon>
        <taxon>Paenibacillaceae</taxon>
        <taxon>Paenibacillus</taxon>
    </lineage>
</organism>
<evidence type="ECO:0000259" key="1">
    <source>
        <dbReference type="Pfam" id="PF00717"/>
    </source>
</evidence>
<dbReference type="InterPro" id="IPR010982">
    <property type="entry name" value="Lambda_DNA-bd_dom_sf"/>
</dbReference>
<dbReference type="Gene3D" id="1.10.260.40">
    <property type="entry name" value="lambda repressor-like DNA-binding domains"/>
    <property type="match status" value="1"/>
</dbReference>
<dbReference type="AlphaFoldDB" id="A0A3N9P168"/>
<dbReference type="Proteomes" id="UP000282529">
    <property type="component" value="Unassembled WGS sequence"/>
</dbReference>
<dbReference type="InterPro" id="IPR036286">
    <property type="entry name" value="LexA/Signal_pep-like_sf"/>
</dbReference>
<dbReference type="Pfam" id="PF00717">
    <property type="entry name" value="Peptidase_S24"/>
    <property type="match status" value="1"/>
</dbReference>
<dbReference type="Gene3D" id="2.10.109.10">
    <property type="entry name" value="Umud Fragment, subunit A"/>
    <property type="match status" value="1"/>
</dbReference>
<sequence length="333" mass="37023">MSYASILNEYIKKSGKTLDQISSDCAKEGVTVHPTYISKLRLGKRPAPSEEITRALAKSTGGDPDKLLAEANLGKLTDAQKEAYETYIKNQMLINFTLDKISDKNGVIYPFLHTDMDMIFTFNELFEEAPHGTNLLDREELSEFLSDPRNNQDLVTEFLESVNKLSNSPKVIFEKLKESTQGSSGNLLDFYSVNDQVDKIHVGSRIKIPVIGTVTAGPNGLAYDDFHGEEWADEDGVQGGEYFYLRVRGDSMIGEGILPGDLALVRETPEVENGDLAVVIVNGEEGTLKRIYKTEGGMILQSANPMHQPRIITGQELSLVRIVGKVKETKRRY</sequence>
<accession>A0A3N9P168</accession>
<dbReference type="CDD" id="cd06529">
    <property type="entry name" value="S24_LexA-like"/>
    <property type="match status" value="1"/>
</dbReference>
<reference evidence="2 3" key="1">
    <citation type="submission" date="2018-11" db="EMBL/GenBank/DDBJ databases">
        <title>Genome sequence of strain 7197.</title>
        <authorList>
            <person name="Gao J."/>
            <person name="Sun J."/>
        </authorList>
    </citation>
    <scope>NUCLEOTIDE SEQUENCE [LARGE SCALE GENOMIC DNA]</scope>
    <source>
        <strain evidence="2 3">7197</strain>
    </source>
</reference>
<protein>
    <recommendedName>
        <fullName evidence="1">Peptidase S24/S26A/S26B/S26C domain-containing protein</fullName>
    </recommendedName>
</protein>
<name>A0A3N9P168_9BACL</name>
<proteinExistence type="predicted"/>
<dbReference type="RefSeq" id="WP_124696848.1">
    <property type="nucleotide sequence ID" value="NZ_JBHUFE010000041.1"/>
</dbReference>
<dbReference type="InterPro" id="IPR039418">
    <property type="entry name" value="LexA-like"/>
</dbReference>
<evidence type="ECO:0000313" key="2">
    <source>
        <dbReference type="EMBL" id="RQW09928.1"/>
    </source>
</evidence>
<dbReference type="PANTHER" id="PTHR33516:SF2">
    <property type="entry name" value="LEXA REPRESSOR-RELATED"/>
    <property type="match status" value="1"/>
</dbReference>
<dbReference type="GO" id="GO:0003677">
    <property type="term" value="F:DNA binding"/>
    <property type="evidence" value="ECO:0007669"/>
    <property type="project" value="InterPro"/>
</dbReference>
<keyword evidence="3" id="KW-1185">Reference proteome</keyword>
<dbReference type="OrthoDB" id="194368at2"/>